<organism evidence="4 5">
    <name type="scientific">Enterovibrio norvegicus FF-454</name>
    <dbReference type="NCBI Taxonomy" id="1185651"/>
    <lineage>
        <taxon>Bacteria</taxon>
        <taxon>Pseudomonadati</taxon>
        <taxon>Pseudomonadota</taxon>
        <taxon>Gammaproteobacteria</taxon>
        <taxon>Vibrionales</taxon>
        <taxon>Vibrionaceae</taxon>
        <taxon>Enterovibrio</taxon>
    </lineage>
</organism>
<proteinExistence type="predicted"/>
<dbReference type="EMBL" id="AJWN02000099">
    <property type="protein sequence ID" value="OEE58122.1"/>
    <property type="molecule type" value="Genomic_DNA"/>
</dbReference>
<comment type="caution">
    <text evidence="4">The sequence shown here is derived from an EMBL/GenBank/DDBJ whole genome shotgun (WGS) entry which is preliminary data.</text>
</comment>
<dbReference type="Proteomes" id="UP000095039">
    <property type="component" value="Unassembled WGS sequence"/>
</dbReference>
<accession>A0A1E5BYY7</accession>
<evidence type="ECO:0000313" key="4">
    <source>
        <dbReference type="EMBL" id="OEE58122.1"/>
    </source>
</evidence>
<keyword evidence="5" id="KW-1185">Reference proteome</keyword>
<dbReference type="InterPro" id="IPR034984">
    <property type="entry name" value="Imelysin-like_IPPA"/>
</dbReference>
<sequence>MKSFLMNGYTDGTKWPMLIMTLSLLSGCDNPANSGISSSLLWDMQKQSALTFALHAKKLETDVSSLCKTATPETLANAQAQWTETMRAWQPLAGANLGHEAAMSLSWQIQFYPDKKNTTGRQLTQLLDSAGDVTPESLAGSSVAVQGLGALEWLLFEEANVSALATRCEVMQAVAARLKQSTLEMEAIWQTNPWETSSQDQREKAALSILAGQLDATIKTLSLPMGKPGFPKPYQAQAWRSSQSLALLRSSIEALNARYIVTLDTLLRDRDQSVLADRLTKHWKAAQESVPTGNGMKPILTNQTGYRQLMTLSNNLEYLKIALADEAAPALGMVVGFNSTDGD</sequence>
<evidence type="ECO:0000313" key="5">
    <source>
        <dbReference type="Proteomes" id="UP000095039"/>
    </source>
</evidence>
<evidence type="ECO:0000256" key="1">
    <source>
        <dbReference type="ARBA" id="ARBA00004196"/>
    </source>
</evidence>
<dbReference type="InterPro" id="IPR018976">
    <property type="entry name" value="Imelysin-like"/>
</dbReference>
<name>A0A1E5BYY7_9GAMM</name>
<dbReference type="Pfam" id="PF09375">
    <property type="entry name" value="Peptidase_M75"/>
    <property type="match status" value="1"/>
</dbReference>
<keyword evidence="2" id="KW-0732">Signal</keyword>
<comment type="subcellular location">
    <subcellularLocation>
        <location evidence="1">Cell envelope</location>
    </subcellularLocation>
</comment>
<dbReference type="CDD" id="cd14659">
    <property type="entry name" value="Imelysin-like_IPPA"/>
    <property type="match status" value="1"/>
</dbReference>
<dbReference type="Gene3D" id="1.20.1420.20">
    <property type="entry name" value="M75 peptidase, HXXE motif"/>
    <property type="match status" value="1"/>
</dbReference>
<gene>
    <name evidence="4" type="ORF">A1OK_16285</name>
</gene>
<reference evidence="4 5" key="1">
    <citation type="journal article" date="2012" name="Science">
        <title>Ecological populations of bacteria act as socially cohesive units of antibiotic production and resistance.</title>
        <authorList>
            <person name="Cordero O.X."/>
            <person name="Wildschutte H."/>
            <person name="Kirkup B."/>
            <person name="Proehl S."/>
            <person name="Ngo L."/>
            <person name="Hussain F."/>
            <person name="Le Roux F."/>
            <person name="Mincer T."/>
            <person name="Polz M.F."/>
        </authorList>
    </citation>
    <scope>NUCLEOTIDE SEQUENCE [LARGE SCALE GENOMIC DNA]</scope>
    <source>
        <strain evidence="4 5">FF-454</strain>
    </source>
</reference>
<protein>
    <submittedName>
        <fullName evidence="4">Iron-regulated protein A</fullName>
    </submittedName>
</protein>
<dbReference type="InterPro" id="IPR038352">
    <property type="entry name" value="Imelysin_sf"/>
</dbReference>
<evidence type="ECO:0000256" key="2">
    <source>
        <dbReference type="ARBA" id="ARBA00022729"/>
    </source>
</evidence>
<feature type="domain" description="Imelysin-like" evidence="3">
    <location>
        <begin position="56"/>
        <end position="320"/>
    </location>
</feature>
<dbReference type="GO" id="GO:0030313">
    <property type="term" value="C:cell envelope"/>
    <property type="evidence" value="ECO:0007669"/>
    <property type="project" value="UniProtKB-SubCell"/>
</dbReference>
<evidence type="ECO:0000259" key="3">
    <source>
        <dbReference type="Pfam" id="PF09375"/>
    </source>
</evidence>
<dbReference type="PROSITE" id="PS51257">
    <property type="entry name" value="PROKAR_LIPOPROTEIN"/>
    <property type="match status" value="1"/>
</dbReference>
<dbReference type="AlphaFoldDB" id="A0A1E5BYY7"/>